<evidence type="ECO:0000256" key="5">
    <source>
        <dbReference type="ARBA" id="ARBA00022884"/>
    </source>
</evidence>
<dbReference type="Pfam" id="PF00687">
    <property type="entry name" value="Ribosomal_L1"/>
    <property type="match status" value="1"/>
</dbReference>
<dbReference type="InterPro" id="IPR023673">
    <property type="entry name" value="Ribosomal_uL1_CS"/>
</dbReference>
<dbReference type="FunFam" id="3.40.50.790:FF:000001">
    <property type="entry name" value="50S ribosomal protein L1"/>
    <property type="match status" value="1"/>
</dbReference>
<comment type="subunit">
    <text evidence="9">Part of the 50S ribosomal subunit.</text>
</comment>
<comment type="function">
    <text evidence="9">Protein L1 is also a translational repressor protein, it controls the translation of the L11 operon by binding to its mRNA.</text>
</comment>
<evidence type="ECO:0000256" key="2">
    <source>
        <dbReference type="ARBA" id="ARBA00022491"/>
    </source>
</evidence>
<evidence type="ECO:0000256" key="4">
    <source>
        <dbReference type="ARBA" id="ARBA00022845"/>
    </source>
</evidence>
<dbReference type="PATRIC" id="fig|1618993.3.peg.226"/>
<gene>
    <name evidence="9" type="primary">rplA</name>
    <name evidence="11" type="ORF">UX09_C0009G0008</name>
</gene>
<dbReference type="PIRSF" id="PIRSF002155">
    <property type="entry name" value="Ribosomal_L1"/>
    <property type="match status" value="1"/>
</dbReference>
<sequence length="227" mass="24471">MPSKRFQEAQKLVDPKKSYSVDEAVGILKKMPATKFDAAVEFHVKLGINPTKGDQQVRGTIVLPHGTGKTKKVIAFVEAEKEAEAKAAGADIIGNEEVMGQILKTGTIEFDVAVATPVMMPKLSKVAKILGPRGLMPNPKTDTVGTNITKMIQEQKAGKVSFKNDDKGNIHQAFGRFSFEETKLKENLTALIEAVKKAKPATSKGIYIQNAVICATMSPGIHIEIAA</sequence>
<dbReference type="InterPro" id="IPR028364">
    <property type="entry name" value="Ribosomal_uL1/biogenesis"/>
</dbReference>
<dbReference type="Gene3D" id="3.40.50.790">
    <property type="match status" value="1"/>
</dbReference>
<dbReference type="GO" id="GO:0019843">
    <property type="term" value="F:rRNA binding"/>
    <property type="evidence" value="ECO:0007669"/>
    <property type="project" value="UniProtKB-UniRule"/>
</dbReference>
<evidence type="ECO:0000256" key="7">
    <source>
        <dbReference type="ARBA" id="ARBA00023274"/>
    </source>
</evidence>
<protein>
    <recommendedName>
        <fullName evidence="8 9">Large ribosomal subunit protein uL1</fullName>
    </recommendedName>
</protein>
<dbReference type="AlphaFoldDB" id="A0A0G1MKL1"/>
<dbReference type="PROSITE" id="PS01199">
    <property type="entry name" value="RIBOSOMAL_L1"/>
    <property type="match status" value="1"/>
</dbReference>
<keyword evidence="6 9" id="KW-0689">Ribosomal protein</keyword>
<comment type="caution">
    <text evidence="11">The sequence shown here is derived from an EMBL/GenBank/DDBJ whole genome shotgun (WGS) entry which is preliminary data.</text>
</comment>
<evidence type="ECO:0000313" key="11">
    <source>
        <dbReference type="EMBL" id="KKU08901.1"/>
    </source>
</evidence>
<dbReference type="STRING" id="1618993.UX09_C0009G0008"/>
<dbReference type="HAMAP" id="MF_01318_B">
    <property type="entry name" value="Ribosomal_uL1_B"/>
    <property type="match status" value="1"/>
</dbReference>
<dbReference type="GO" id="GO:0006417">
    <property type="term" value="P:regulation of translation"/>
    <property type="evidence" value="ECO:0007669"/>
    <property type="project" value="UniProtKB-KW"/>
</dbReference>
<dbReference type="GO" id="GO:0015934">
    <property type="term" value="C:large ribosomal subunit"/>
    <property type="evidence" value="ECO:0007669"/>
    <property type="project" value="InterPro"/>
</dbReference>
<proteinExistence type="inferred from homology"/>
<dbReference type="Proteomes" id="UP000034354">
    <property type="component" value="Unassembled WGS sequence"/>
</dbReference>
<reference evidence="11 12" key="1">
    <citation type="journal article" date="2015" name="Nature">
        <title>rRNA introns, odd ribosomes, and small enigmatic genomes across a large radiation of phyla.</title>
        <authorList>
            <person name="Brown C.T."/>
            <person name="Hug L.A."/>
            <person name="Thomas B.C."/>
            <person name="Sharon I."/>
            <person name="Castelle C.J."/>
            <person name="Singh A."/>
            <person name="Wilkins M.J."/>
            <person name="Williams K.H."/>
            <person name="Banfield J.F."/>
        </authorList>
    </citation>
    <scope>NUCLEOTIDE SEQUENCE [LARGE SCALE GENOMIC DNA]</scope>
</reference>
<dbReference type="GO" id="GO:0006412">
    <property type="term" value="P:translation"/>
    <property type="evidence" value="ECO:0007669"/>
    <property type="project" value="UniProtKB-UniRule"/>
</dbReference>
<comment type="similarity">
    <text evidence="1 9 10">Belongs to the universal ribosomal protein uL1 family.</text>
</comment>
<keyword evidence="2 9" id="KW-0678">Repressor</keyword>
<evidence type="ECO:0000256" key="1">
    <source>
        <dbReference type="ARBA" id="ARBA00010531"/>
    </source>
</evidence>
<keyword evidence="3 9" id="KW-0699">rRNA-binding</keyword>
<organism evidence="11 12">
    <name type="scientific">Candidatus Uhrbacteria bacterium GW2011_GWE2_45_35</name>
    <dbReference type="NCBI Taxonomy" id="1618993"/>
    <lineage>
        <taxon>Bacteria</taxon>
        <taxon>Candidatus Uhriibacteriota</taxon>
    </lineage>
</organism>
<dbReference type="GO" id="GO:0003735">
    <property type="term" value="F:structural constituent of ribosome"/>
    <property type="evidence" value="ECO:0007669"/>
    <property type="project" value="InterPro"/>
</dbReference>
<dbReference type="InterPro" id="IPR023674">
    <property type="entry name" value="Ribosomal_uL1-like"/>
</dbReference>
<keyword evidence="5 9" id="KW-0694">RNA-binding</keyword>
<dbReference type="GO" id="GO:0000049">
    <property type="term" value="F:tRNA binding"/>
    <property type="evidence" value="ECO:0007669"/>
    <property type="project" value="UniProtKB-KW"/>
</dbReference>
<dbReference type="Gene3D" id="3.30.190.20">
    <property type="match status" value="1"/>
</dbReference>
<dbReference type="EMBL" id="LCKW01000009">
    <property type="protein sequence ID" value="KKU08901.1"/>
    <property type="molecule type" value="Genomic_DNA"/>
</dbReference>
<dbReference type="InterPro" id="IPR005878">
    <property type="entry name" value="Ribosom_uL1_bac-type"/>
</dbReference>
<evidence type="ECO:0000256" key="10">
    <source>
        <dbReference type="RuleBase" id="RU000659"/>
    </source>
</evidence>
<dbReference type="PANTHER" id="PTHR36427:SF3">
    <property type="entry name" value="LARGE RIBOSOMAL SUBUNIT PROTEIN UL1M"/>
    <property type="match status" value="1"/>
</dbReference>
<dbReference type="SUPFAM" id="SSF56808">
    <property type="entry name" value="Ribosomal protein L1"/>
    <property type="match status" value="1"/>
</dbReference>
<evidence type="ECO:0000256" key="8">
    <source>
        <dbReference type="ARBA" id="ARBA00035241"/>
    </source>
</evidence>
<evidence type="ECO:0000313" key="12">
    <source>
        <dbReference type="Proteomes" id="UP000034354"/>
    </source>
</evidence>
<keyword evidence="7 9" id="KW-0687">Ribonucleoprotein</keyword>
<keyword evidence="4 9" id="KW-0810">Translation regulation</keyword>
<keyword evidence="9" id="KW-0820">tRNA-binding</keyword>
<name>A0A0G1MKL1_9BACT</name>
<comment type="function">
    <text evidence="9">Binds directly to 23S rRNA. The L1 stalk is quite mobile in the ribosome, and is involved in E site tRNA release.</text>
</comment>
<dbReference type="InterPro" id="IPR002143">
    <property type="entry name" value="Ribosomal_uL1"/>
</dbReference>
<evidence type="ECO:0000256" key="3">
    <source>
        <dbReference type="ARBA" id="ARBA00022730"/>
    </source>
</evidence>
<dbReference type="CDD" id="cd00403">
    <property type="entry name" value="Ribosomal_L1"/>
    <property type="match status" value="1"/>
</dbReference>
<dbReference type="NCBIfam" id="TIGR01169">
    <property type="entry name" value="rplA_bact"/>
    <property type="match status" value="1"/>
</dbReference>
<dbReference type="InterPro" id="IPR016095">
    <property type="entry name" value="Ribosomal_uL1_3-a/b-sand"/>
</dbReference>
<dbReference type="PANTHER" id="PTHR36427">
    <property type="entry name" value="54S RIBOSOMAL PROTEIN L1, MITOCHONDRIAL"/>
    <property type="match status" value="1"/>
</dbReference>
<evidence type="ECO:0000256" key="9">
    <source>
        <dbReference type="HAMAP-Rule" id="MF_01318"/>
    </source>
</evidence>
<evidence type="ECO:0000256" key="6">
    <source>
        <dbReference type="ARBA" id="ARBA00022980"/>
    </source>
</evidence>
<accession>A0A0G1MKL1</accession>